<dbReference type="CDD" id="cd03809">
    <property type="entry name" value="GT4_MtfB-like"/>
    <property type="match status" value="1"/>
</dbReference>
<name>A0AAE2YLZ4_9BURK</name>
<feature type="transmembrane region" description="Helical" evidence="2">
    <location>
        <begin position="81"/>
        <end position="100"/>
    </location>
</feature>
<keyword evidence="1" id="KW-0808">Transferase</keyword>
<dbReference type="Pfam" id="PF13439">
    <property type="entry name" value="Glyco_transf_4"/>
    <property type="match status" value="1"/>
</dbReference>
<evidence type="ECO:0000256" key="2">
    <source>
        <dbReference type="SAM" id="Phobius"/>
    </source>
</evidence>
<comment type="caution">
    <text evidence="5">The sequence shown here is derived from an EMBL/GenBank/DDBJ whole genome shotgun (WGS) entry which is preliminary data.</text>
</comment>
<evidence type="ECO:0000259" key="4">
    <source>
        <dbReference type="Pfam" id="PF13439"/>
    </source>
</evidence>
<gene>
    <name evidence="5" type="ORF">G6693_07900</name>
</gene>
<feature type="domain" description="Glycosyltransferase subfamily 4-like N-terminal" evidence="4">
    <location>
        <begin position="19"/>
        <end position="188"/>
    </location>
</feature>
<dbReference type="AlphaFoldDB" id="A0AAE2YLZ4"/>
<dbReference type="GO" id="GO:0009103">
    <property type="term" value="P:lipopolysaccharide biosynthetic process"/>
    <property type="evidence" value="ECO:0007669"/>
    <property type="project" value="TreeGrafter"/>
</dbReference>
<evidence type="ECO:0000313" key="6">
    <source>
        <dbReference type="Proteomes" id="UP000762271"/>
    </source>
</evidence>
<feature type="domain" description="Glycosyl transferase family 1" evidence="3">
    <location>
        <begin position="206"/>
        <end position="355"/>
    </location>
</feature>
<sequence length="387" mass="43724">MLRQIKILFDPQIFCAQVYGGVSRYFCELASRLPAVNSSFLIKIIAPMYVNEYIKLVPTSLVRGFPAPNFIFKGLTLFSSYIKTVFRLLGIGLGFIYIYLVNPDIVHKTYFYPVHIFRRRTKKVLTIYDMIHERFPSDFPPNDKTAEYKRQAAMDADHIICISESTRRDVIEILGVELNKTSVVYLGFNFFPPLHEVPENLTQLCKTPYLLYVGQRSGYKNFEKFIKAYSTSKSLSQTFNIICFGGGIFTTHELVLMGSLGIGQDTIMQISGGDQLLGYFYKNASAFVYPSLYEGFGIPLLEAMSQGCPVVCSSSSSIPEVVGNAGEFFDPMDISAITKSIKNVVFDEKRSTQLKLLASKQLVNFSWDKCAKETGEVYMRLLLNGEI</sequence>
<dbReference type="Proteomes" id="UP000762271">
    <property type="component" value="Unassembled WGS sequence"/>
</dbReference>
<dbReference type="Pfam" id="PF00534">
    <property type="entry name" value="Glycos_transf_1"/>
    <property type="match status" value="1"/>
</dbReference>
<dbReference type="InterPro" id="IPR028098">
    <property type="entry name" value="Glyco_trans_4-like_N"/>
</dbReference>
<dbReference type="Gene3D" id="3.40.50.2000">
    <property type="entry name" value="Glycogen Phosphorylase B"/>
    <property type="match status" value="2"/>
</dbReference>
<reference evidence="5" key="1">
    <citation type="journal article" date="2021" name="Genome Biol. Evol.">
        <title>Continental-Scale Gene Flow Prevents Allopatric Divergence of Pelagic Freshwater Bacteria.</title>
        <authorList>
            <person name="Hoetzinger M."/>
            <person name="Pitt A."/>
            <person name="Huemer A."/>
            <person name="Hahn M.W."/>
        </authorList>
    </citation>
    <scope>NUCLEOTIDE SEQUENCE</scope>
    <source>
        <strain evidence="5">AP-YLGG-20-G6</strain>
    </source>
</reference>
<dbReference type="InterPro" id="IPR001296">
    <property type="entry name" value="Glyco_trans_1"/>
</dbReference>
<evidence type="ECO:0000256" key="1">
    <source>
        <dbReference type="ARBA" id="ARBA00022679"/>
    </source>
</evidence>
<evidence type="ECO:0000259" key="3">
    <source>
        <dbReference type="Pfam" id="PF00534"/>
    </source>
</evidence>
<dbReference type="PANTHER" id="PTHR46401:SF2">
    <property type="entry name" value="GLYCOSYLTRANSFERASE WBBK-RELATED"/>
    <property type="match status" value="1"/>
</dbReference>
<evidence type="ECO:0000313" key="5">
    <source>
        <dbReference type="EMBL" id="MBT8591845.1"/>
    </source>
</evidence>
<dbReference type="SUPFAM" id="SSF53756">
    <property type="entry name" value="UDP-Glycosyltransferase/glycogen phosphorylase"/>
    <property type="match status" value="1"/>
</dbReference>
<proteinExistence type="predicted"/>
<keyword evidence="2" id="KW-0472">Membrane</keyword>
<keyword evidence="2" id="KW-0812">Transmembrane</keyword>
<protein>
    <submittedName>
        <fullName evidence="5">Glycosyltransferase family 4 protein</fullName>
    </submittedName>
</protein>
<dbReference type="EMBL" id="JAANGI010000001">
    <property type="protein sequence ID" value="MBT8591845.1"/>
    <property type="molecule type" value="Genomic_DNA"/>
</dbReference>
<organism evidence="5 6">
    <name type="scientific">Polynucleobacter paneuropaeus</name>
    <dbReference type="NCBI Taxonomy" id="2527775"/>
    <lineage>
        <taxon>Bacteria</taxon>
        <taxon>Pseudomonadati</taxon>
        <taxon>Pseudomonadota</taxon>
        <taxon>Betaproteobacteria</taxon>
        <taxon>Burkholderiales</taxon>
        <taxon>Burkholderiaceae</taxon>
        <taxon>Polynucleobacter</taxon>
    </lineage>
</organism>
<keyword evidence="2" id="KW-1133">Transmembrane helix</keyword>
<accession>A0AAE2YLZ4</accession>
<dbReference type="PANTHER" id="PTHR46401">
    <property type="entry name" value="GLYCOSYLTRANSFERASE WBBK-RELATED"/>
    <property type="match status" value="1"/>
</dbReference>
<dbReference type="GO" id="GO:0016757">
    <property type="term" value="F:glycosyltransferase activity"/>
    <property type="evidence" value="ECO:0007669"/>
    <property type="project" value="InterPro"/>
</dbReference>